<evidence type="ECO:0000313" key="2">
    <source>
        <dbReference type="Proteomes" id="UP000735302"/>
    </source>
</evidence>
<organism evidence="1 2">
    <name type="scientific">Plakobranchus ocellatus</name>
    <dbReference type="NCBI Taxonomy" id="259542"/>
    <lineage>
        <taxon>Eukaryota</taxon>
        <taxon>Metazoa</taxon>
        <taxon>Spiralia</taxon>
        <taxon>Lophotrochozoa</taxon>
        <taxon>Mollusca</taxon>
        <taxon>Gastropoda</taxon>
        <taxon>Heterobranchia</taxon>
        <taxon>Euthyneura</taxon>
        <taxon>Panpulmonata</taxon>
        <taxon>Sacoglossa</taxon>
        <taxon>Placobranchoidea</taxon>
        <taxon>Plakobranchidae</taxon>
        <taxon>Plakobranchus</taxon>
    </lineage>
</organism>
<proteinExistence type="predicted"/>
<comment type="caution">
    <text evidence="1">The sequence shown here is derived from an EMBL/GenBank/DDBJ whole genome shotgun (WGS) entry which is preliminary data.</text>
</comment>
<sequence>MVKACVKLKKKTLFVDESSDSDMDFETASMDTRSSGSEFEDDCVVLHVKRVDVDDFVLCEFLGKKEGNVTYYVAKVVERADSDGDFAVQFYKNHANTQAFQVSPDNVSLFSLFPLSSVKSTLPIPKPQSKTSRTKNLMVFKTNFLGLK</sequence>
<gene>
    <name evidence="1" type="ORF">PoB_007468100</name>
</gene>
<dbReference type="EMBL" id="BLXT01008384">
    <property type="protein sequence ID" value="GFO48176.1"/>
    <property type="molecule type" value="Genomic_DNA"/>
</dbReference>
<dbReference type="Proteomes" id="UP000735302">
    <property type="component" value="Unassembled WGS sequence"/>
</dbReference>
<keyword evidence="2" id="KW-1185">Reference proteome</keyword>
<accession>A0AAV4DW85</accession>
<evidence type="ECO:0000313" key="1">
    <source>
        <dbReference type="EMBL" id="GFO48176.1"/>
    </source>
</evidence>
<dbReference type="AlphaFoldDB" id="A0AAV4DW85"/>
<reference evidence="1 2" key="1">
    <citation type="journal article" date="2021" name="Elife">
        <title>Chloroplast acquisition without the gene transfer in kleptoplastic sea slugs, Plakobranchus ocellatus.</title>
        <authorList>
            <person name="Maeda T."/>
            <person name="Takahashi S."/>
            <person name="Yoshida T."/>
            <person name="Shimamura S."/>
            <person name="Takaki Y."/>
            <person name="Nagai Y."/>
            <person name="Toyoda A."/>
            <person name="Suzuki Y."/>
            <person name="Arimoto A."/>
            <person name="Ishii H."/>
            <person name="Satoh N."/>
            <person name="Nishiyama T."/>
            <person name="Hasebe M."/>
            <person name="Maruyama T."/>
            <person name="Minagawa J."/>
            <person name="Obokata J."/>
            <person name="Shigenobu S."/>
        </authorList>
    </citation>
    <scope>NUCLEOTIDE SEQUENCE [LARGE SCALE GENOMIC DNA]</scope>
</reference>
<protein>
    <submittedName>
        <fullName evidence="1">Uncharacterized protein</fullName>
    </submittedName>
</protein>
<name>A0AAV4DW85_9GAST</name>